<gene>
    <name evidence="1" type="ORF">BFC18_16440</name>
</gene>
<evidence type="ECO:0008006" key="3">
    <source>
        <dbReference type="Google" id="ProtNLM"/>
    </source>
</evidence>
<reference evidence="1 2" key="1">
    <citation type="submission" date="2016-08" db="EMBL/GenBank/DDBJ databases">
        <authorList>
            <person name="Seilhamer J.J."/>
        </authorList>
    </citation>
    <scope>NUCLEOTIDE SEQUENCE [LARGE SCALE GENOMIC DNA]</scope>
    <source>
        <strain evidence="1 2">KCTC 42603</strain>
    </source>
</reference>
<dbReference type="STRING" id="1656094.BFC18_16440"/>
<keyword evidence="2" id="KW-1185">Reference proteome</keyword>
<accession>A0A1E7Z8D6</accession>
<dbReference type="SUPFAM" id="SSF75011">
    <property type="entry name" value="3-carboxy-cis,cis-mucoante lactonizing enzyme"/>
    <property type="match status" value="1"/>
</dbReference>
<protein>
    <recommendedName>
        <fullName evidence="3">Phytase-like domain-containing protein</fullName>
    </recommendedName>
</protein>
<evidence type="ECO:0000313" key="2">
    <source>
        <dbReference type="Proteomes" id="UP000175691"/>
    </source>
</evidence>
<proteinExistence type="predicted"/>
<sequence length="265" mass="29179">MTGCSVSADTQRGVEVLSSYSLDNALKETSGLFCIDGGAFSINDSGNKPELFTINELGKITGKAELDITNQDWETITGNEDYLYIGDIGNNAGKRKNLKIYRIDRKDSSKTEKLRFTYTGNKPADNVPYAHDYDGEAMTMRDGKLQIFSKSWATETAHVYNVQDIKAKQALSPIANVEGLPGVVTGVDWSEEKQEYALVGYRSNALGMFKPFIATISNEYQVTGVHMLPQFAQVEGVCHAPNGNIWLTQESSPYTSAKIAVLKIH</sequence>
<evidence type="ECO:0000313" key="1">
    <source>
        <dbReference type="EMBL" id="OFC69803.1"/>
    </source>
</evidence>
<comment type="caution">
    <text evidence="1">The sequence shown here is derived from an EMBL/GenBank/DDBJ whole genome shotgun (WGS) entry which is preliminary data.</text>
</comment>
<name>A0A1E7Z8D6_9ALTE</name>
<dbReference type="AlphaFoldDB" id="A0A1E7Z8D6"/>
<organism evidence="1 2">
    <name type="scientific">Alteromonas confluentis</name>
    <dbReference type="NCBI Taxonomy" id="1656094"/>
    <lineage>
        <taxon>Bacteria</taxon>
        <taxon>Pseudomonadati</taxon>
        <taxon>Pseudomonadota</taxon>
        <taxon>Gammaproteobacteria</taxon>
        <taxon>Alteromonadales</taxon>
        <taxon>Alteromonadaceae</taxon>
        <taxon>Alteromonas/Salinimonas group</taxon>
        <taxon>Alteromonas</taxon>
    </lineage>
</organism>
<dbReference type="EMBL" id="MDHN01000037">
    <property type="protein sequence ID" value="OFC69803.1"/>
    <property type="molecule type" value="Genomic_DNA"/>
</dbReference>
<dbReference type="Proteomes" id="UP000175691">
    <property type="component" value="Unassembled WGS sequence"/>
</dbReference>